<evidence type="ECO:0000256" key="2">
    <source>
        <dbReference type="SAM" id="SignalP"/>
    </source>
</evidence>
<protein>
    <submittedName>
        <fullName evidence="3">Uncharacterized protein</fullName>
    </submittedName>
</protein>
<dbReference type="Proteomes" id="UP000799770">
    <property type="component" value="Unassembled WGS sequence"/>
</dbReference>
<name>A0A6A5ZR67_9PLEO</name>
<evidence type="ECO:0000313" key="4">
    <source>
        <dbReference type="Proteomes" id="UP000799770"/>
    </source>
</evidence>
<keyword evidence="4" id="KW-1185">Reference proteome</keyword>
<accession>A0A6A5ZR67</accession>
<reference evidence="3" key="1">
    <citation type="journal article" date="2020" name="Stud. Mycol.">
        <title>101 Dothideomycetes genomes: a test case for predicting lifestyles and emergence of pathogens.</title>
        <authorList>
            <person name="Haridas S."/>
            <person name="Albert R."/>
            <person name="Binder M."/>
            <person name="Bloem J."/>
            <person name="Labutti K."/>
            <person name="Salamov A."/>
            <person name="Andreopoulos B."/>
            <person name="Baker S."/>
            <person name="Barry K."/>
            <person name="Bills G."/>
            <person name="Bluhm B."/>
            <person name="Cannon C."/>
            <person name="Castanera R."/>
            <person name="Culley D."/>
            <person name="Daum C."/>
            <person name="Ezra D."/>
            <person name="Gonzalez J."/>
            <person name="Henrissat B."/>
            <person name="Kuo A."/>
            <person name="Liang C."/>
            <person name="Lipzen A."/>
            <person name="Lutzoni F."/>
            <person name="Magnuson J."/>
            <person name="Mondo S."/>
            <person name="Nolan M."/>
            <person name="Ohm R."/>
            <person name="Pangilinan J."/>
            <person name="Park H.-J."/>
            <person name="Ramirez L."/>
            <person name="Alfaro M."/>
            <person name="Sun H."/>
            <person name="Tritt A."/>
            <person name="Yoshinaga Y."/>
            <person name="Zwiers L.-H."/>
            <person name="Turgeon B."/>
            <person name="Goodwin S."/>
            <person name="Spatafora J."/>
            <person name="Crous P."/>
            <person name="Grigoriev I."/>
        </authorList>
    </citation>
    <scope>NUCLEOTIDE SEQUENCE</scope>
    <source>
        <strain evidence="3">CBS 627.86</strain>
    </source>
</reference>
<dbReference type="EMBL" id="ML977312">
    <property type="protein sequence ID" value="KAF2121357.1"/>
    <property type="molecule type" value="Genomic_DNA"/>
</dbReference>
<feature type="region of interest" description="Disordered" evidence="1">
    <location>
        <begin position="195"/>
        <end position="217"/>
    </location>
</feature>
<evidence type="ECO:0000313" key="3">
    <source>
        <dbReference type="EMBL" id="KAF2121357.1"/>
    </source>
</evidence>
<dbReference type="AlphaFoldDB" id="A0A6A5ZR67"/>
<organism evidence="3 4">
    <name type="scientific">Lophiotrema nucula</name>
    <dbReference type="NCBI Taxonomy" id="690887"/>
    <lineage>
        <taxon>Eukaryota</taxon>
        <taxon>Fungi</taxon>
        <taxon>Dikarya</taxon>
        <taxon>Ascomycota</taxon>
        <taxon>Pezizomycotina</taxon>
        <taxon>Dothideomycetes</taxon>
        <taxon>Pleosporomycetidae</taxon>
        <taxon>Pleosporales</taxon>
        <taxon>Lophiotremataceae</taxon>
        <taxon>Lophiotrema</taxon>
    </lineage>
</organism>
<sequence>MASTSVHSHSPASIPTVLFPLTLPALLKYILATQSTTTTSPTTTTLVVCSSRDVFLQALLSALQQEEEEDAELGILGQLITPTLHSLFTSRHVKVAFCSSVQNLLAYLAACSRSDGNVKEKAGKERLVLVNPLSLHAPTPSFSAQGLSRTFAAAVETAFRLDARLWVVECEDVGTRAWDHSRLDGEDEEMMQGVMETHEEEDQQRAQATSQEDDPWEQDVPILNVSARRYGSGSGDRAWAGRTVNIRRIAGRWFHFRKVDELSGIA</sequence>
<gene>
    <name evidence="3" type="ORF">BDV96DRAFT_640751</name>
</gene>
<keyword evidence="2" id="KW-0732">Signal</keyword>
<dbReference type="OrthoDB" id="5391496at2759"/>
<proteinExistence type="predicted"/>
<evidence type="ECO:0000256" key="1">
    <source>
        <dbReference type="SAM" id="MobiDB-lite"/>
    </source>
</evidence>
<feature type="chain" id="PRO_5025393085" evidence="2">
    <location>
        <begin position="33"/>
        <end position="266"/>
    </location>
</feature>
<feature type="signal peptide" evidence="2">
    <location>
        <begin position="1"/>
        <end position="32"/>
    </location>
</feature>